<keyword evidence="7" id="KW-0998">Cell outer membrane</keyword>
<accession>A0A7J5ASE2</accession>
<evidence type="ECO:0000313" key="8">
    <source>
        <dbReference type="EMBL" id="KAB1160552.1"/>
    </source>
</evidence>
<dbReference type="Proteomes" id="UP000467305">
    <property type="component" value="Unassembled WGS sequence"/>
</dbReference>
<organism evidence="8 9">
    <name type="scientific">Tenacibaculum aiptasiae</name>
    <dbReference type="NCBI Taxonomy" id="426481"/>
    <lineage>
        <taxon>Bacteria</taxon>
        <taxon>Pseudomonadati</taxon>
        <taxon>Bacteroidota</taxon>
        <taxon>Flavobacteriia</taxon>
        <taxon>Flavobacteriales</taxon>
        <taxon>Flavobacteriaceae</taxon>
        <taxon>Tenacibaculum</taxon>
    </lineage>
</organism>
<dbReference type="PANTHER" id="PTHR30026">
    <property type="entry name" value="OUTER MEMBRANE PROTEIN TOLC"/>
    <property type="match status" value="1"/>
</dbReference>
<evidence type="ECO:0000256" key="4">
    <source>
        <dbReference type="ARBA" id="ARBA00022452"/>
    </source>
</evidence>
<dbReference type="InterPro" id="IPR051906">
    <property type="entry name" value="TolC-like"/>
</dbReference>
<keyword evidence="9" id="KW-1185">Reference proteome</keyword>
<evidence type="ECO:0000313" key="9">
    <source>
        <dbReference type="Proteomes" id="UP000467305"/>
    </source>
</evidence>
<evidence type="ECO:0000256" key="5">
    <source>
        <dbReference type="ARBA" id="ARBA00022692"/>
    </source>
</evidence>
<evidence type="ECO:0000256" key="3">
    <source>
        <dbReference type="ARBA" id="ARBA00022448"/>
    </source>
</evidence>
<reference evidence="8 9" key="1">
    <citation type="submission" date="2019-09" db="EMBL/GenBank/DDBJ databases">
        <authorList>
            <person name="Cao W.R."/>
        </authorList>
    </citation>
    <scope>NUCLEOTIDE SEQUENCE [LARGE SCALE GENOMIC DNA]</scope>
    <source>
        <strain evidence="9">a4</strain>
    </source>
</reference>
<dbReference type="GO" id="GO:0015562">
    <property type="term" value="F:efflux transmembrane transporter activity"/>
    <property type="evidence" value="ECO:0007669"/>
    <property type="project" value="InterPro"/>
</dbReference>
<dbReference type="OrthoDB" id="9771205at2"/>
<dbReference type="Pfam" id="PF02321">
    <property type="entry name" value="OEP"/>
    <property type="match status" value="2"/>
</dbReference>
<gene>
    <name evidence="8" type="ORF">F7018_01365</name>
</gene>
<dbReference type="Gene3D" id="1.20.1600.10">
    <property type="entry name" value="Outer membrane efflux proteins (OEP)"/>
    <property type="match status" value="1"/>
</dbReference>
<dbReference type="RefSeq" id="WP_150898182.1">
    <property type="nucleotide sequence ID" value="NZ_WAAU01000003.1"/>
</dbReference>
<dbReference type="Gene3D" id="3.40.50.2300">
    <property type="match status" value="2"/>
</dbReference>
<evidence type="ECO:0000256" key="1">
    <source>
        <dbReference type="ARBA" id="ARBA00004442"/>
    </source>
</evidence>
<dbReference type="GO" id="GO:0015288">
    <property type="term" value="F:porin activity"/>
    <property type="evidence" value="ECO:0007669"/>
    <property type="project" value="TreeGrafter"/>
</dbReference>
<dbReference type="GO" id="GO:1990281">
    <property type="term" value="C:efflux pump complex"/>
    <property type="evidence" value="ECO:0007669"/>
    <property type="project" value="TreeGrafter"/>
</dbReference>
<dbReference type="SUPFAM" id="SSF56954">
    <property type="entry name" value="Outer membrane efflux proteins (OEP)"/>
    <property type="match status" value="1"/>
</dbReference>
<name>A0A7J5ASE2_9FLAO</name>
<proteinExistence type="inferred from homology"/>
<evidence type="ECO:0000256" key="6">
    <source>
        <dbReference type="ARBA" id="ARBA00023136"/>
    </source>
</evidence>
<keyword evidence="4" id="KW-1134">Transmembrane beta strand</keyword>
<evidence type="ECO:0000256" key="2">
    <source>
        <dbReference type="ARBA" id="ARBA00007613"/>
    </source>
</evidence>
<dbReference type="InterPro" id="IPR003423">
    <property type="entry name" value="OMP_efflux"/>
</dbReference>
<keyword evidence="6" id="KW-0472">Membrane</keyword>
<keyword evidence="5" id="KW-0812">Transmembrane</keyword>
<protein>
    <recommendedName>
        <fullName evidence="10">TolC family protein</fullName>
    </recommendedName>
</protein>
<comment type="subcellular location">
    <subcellularLocation>
        <location evidence="1">Cell outer membrane</location>
    </subcellularLocation>
</comment>
<comment type="similarity">
    <text evidence="2">Belongs to the outer membrane factor (OMF) (TC 1.B.17) family.</text>
</comment>
<dbReference type="EMBL" id="WAAU01000003">
    <property type="protein sequence ID" value="KAB1160552.1"/>
    <property type="molecule type" value="Genomic_DNA"/>
</dbReference>
<comment type="caution">
    <text evidence="8">The sequence shown here is derived from an EMBL/GenBank/DDBJ whole genome shotgun (WGS) entry which is preliminary data.</text>
</comment>
<dbReference type="AlphaFoldDB" id="A0A7J5ASE2"/>
<evidence type="ECO:0008006" key="10">
    <source>
        <dbReference type="Google" id="ProtNLM"/>
    </source>
</evidence>
<dbReference type="GO" id="GO:0009279">
    <property type="term" value="C:cell outer membrane"/>
    <property type="evidence" value="ECO:0007669"/>
    <property type="project" value="UniProtKB-SubCell"/>
</dbReference>
<sequence>MRNFFLFLLFLSVTLSYAQKKKNYNIGILLDNATTELEPLLQKLKTQIKTVVGEDATIAFPTNSLLVNDYNLEKAKQNYNTLLNNTTDIILAFGVVNSKIIEAQTAYKKPTILFGAINKDFNSIDVTKVTSGVKNFTYLINSQSYLDDLKKLKQLTDFKKVGIVVEAPFANLLPLKETFDRELKEVGATYKLIPFKTVNDITTNLDDIDAVYIAGGFFLTENETKQIANALIDKKLPSFTINSINDVENGIMATNQSEDNSDQFLRRVSLTIESYINGTPLADMPVYIEFSPRLTINFNTVSAIGIPIKYSLLNDTDFVGEFNDINAERNYNLLSVMKQVLGDNLTLQATKKNIDLSEQKVKTAKSNYLPNLTATATGTYIDPKIASNGNPEFSTGGNVTLQQTIFSPAASANITIQKNLKKAEEENYNAEQLNTIFNASNAYFNALILKTNVQIRMRNLDLTKKNLQIAKENFEAGQSDKSDVLRFRSELAQNTQAMIQAINQLEQGFIGLNQLLNNPLEMRIEIDDAELDKGLYKDYKYTQLTELLDNSTTREPFIAFLVEEAKKNAPELKSLDYNLKATERNIKLSGSNRFLPTVALQGQYNRTFNRSGVGSTLPGGASFINGNYNAGINLTIPIFNQNQNNINKQTAIIQKDQIEVNRQNSELNIAANVRNGVLNLVNQISNIELSKVSEETAKESLELIQSSYQEGAVTFVQLIDAQNNYLNAQLAKANAVYNFLINAVQLERNIGYYFLLHTKAENEDFTQRFQNYLLNKQ</sequence>
<keyword evidence="3" id="KW-0813">Transport</keyword>
<evidence type="ECO:0000256" key="7">
    <source>
        <dbReference type="ARBA" id="ARBA00023237"/>
    </source>
</evidence>
<dbReference type="PANTHER" id="PTHR30026:SF20">
    <property type="entry name" value="OUTER MEMBRANE PROTEIN TOLC"/>
    <property type="match status" value="1"/>
</dbReference>